<evidence type="ECO:0000256" key="2">
    <source>
        <dbReference type="ARBA" id="ARBA00022438"/>
    </source>
</evidence>
<dbReference type="InterPro" id="IPR002469">
    <property type="entry name" value="Peptidase_S9B_N"/>
</dbReference>
<comment type="similarity">
    <text evidence="1">Belongs to the peptidase S9B family.</text>
</comment>
<feature type="region of interest" description="Disordered" evidence="7">
    <location>
        <begin position="1"/>
        <end position="25"/>
    </location>
</feature>
<dbReference type="Gene3D" id="2.140.10.30">
    <property type="entry name" value="Dipeptidylpeptidase IV, N-terminal domain"/>
    <property type="match status" value="1"/>
</dbReference>
<evidence type="ECO:0000256" key="3">
    <source>
        <dbReference type="ARBA" id="ARBA00022670"/>
    </source>
</evidence>
<keyword evidence="4" id="KW-0378">Hydrolase</keyword>
<keyword evidence="8" id="KW-1133">Transmembrane helix</keyword>
<dbReference type="EMBL" id="CDQK01000002">
    <property type="protein sequence ID" value="CEP21377.1"/>
    <property type="molecule type" value="Genomic_DNA"/>
</dbReference>
<dbReference type="InterPro" id="IPR050278">
    <property type="entry name" value="Serine_Prot_S9B/DPPIV"/>
</dbReference>
<feature type="domain" description="Peptidase S9 prolyl oligopeptidase catalytic" evidence="9">
    <location>
        <begin position="699"/>
        <end position="900"/>
    </location>
</feature>
<dbReference type="Pfam" id="PF00930">
    <property type="entry name" value="DPPIV_N"/>
    <property type="match status" value="1"/>
</dbReference>
<dbReference type="GeneID" id="30989004"/>
<reference evidence="11" key="1">
    <citation type="submission" date="2014-12" db="EMBL/GenBank/DDBJ databases">
        <authorList>
            <person name="Jaenicke S."/>
        </authorList>
    </citation>
    <scope>NUCLEOTIDE SEQUENCE [LARGE SCALE GENOMIC DNA]</scope>
    <source>
        <strain evidence="11">CBS1600</strain>
    </source>
</reference>
<dbReference type="OrthoDB" id="16520at2759"/>
<name>A0A0H5C1K8_CYBJN</name>
<keyword evidence="2" id="KW-0031">Aminopeptidase</keyword>
<dbReference type="Gene3D" id="3.40.50.1820">
    <property type="entry name" value="alpha/beta hydrolase"/>
    <property type="match status" value="1"/>
</dbReference>
<proteinExistence type="inferred from homology"/>
<dbReference type="GO" id="GO:0008236">
    <property type="term" value="F:serine-type peptidase activity"/>
    <property type="evidence" value="ECO:0007669"/>
    <property type="project" value="UniProtKB-KW"/>
</dbReference>
<reference evidence="13" key="2">
    <citation type="journal article" date="2015" name="J. Biotechnol.">
        <title>The structure of the Cyberlindnera jadinii genome and its relation to Candida utilis analyzed by the occurrence of single nucleotide polymorphisms.</title>
        <authorList>
            <person name="Rupp O."/>
            <person name="Brinkrolf K."/>
            <person name="Buerth C."/>
            <person name="Kunigo M."/>
            <person name="Schneider J."/>
            <person name="Jaenicke S."/>
            <person name="Goesmann A."/>
            <person name="Puehler A."/>
            <person name="Jaeger K.-E."/>
            <person name="Ernst J.F."/>
        </authorList>
    </citation>
    <scope>NUCLEOTIDE SEQUENCE [LARGE SCALE GENOMIC DNA]</scope>
    <source>
        <strain evidence="13">ATCC 18201 / CBS 1600 / BCRC 20928 / JCM 3617 / NBRC 0987 / NRRL Y-1542</strain>
    </source>
</reference>
<dbReference type="GO" id="GO:0006508">
    <property type="term" value="P:proteolysis"/>
    <property type="evidence" value="ECO:0007669"/>
    <property type="project" value="UniProtKB-KW"/>
</dbReference>
<dbReference type="Proteomes" id="UP000038830">
    <property type="component" value="Unassembled WGS sequence"/>
</dbReference>
<dbReference type="PANTHER" id="PTHR11731:SF160">
    <property type="entry name" value="DIPEPTIDYL AMINOPEPTIDASE A"/>
    <property type="match status" value="1"/>
</dbReference>
<evidence type="ECO:0000256" key="8">
    <source>
        <dbReference type="SAM" id="Phobius"/>
    </source>
</evidence>
<protein>
    <submittedName>
        <fullName evidence="11">DAP2 protein</fullName>
    </submittedName>
</protein>
<sequence>MAADDFEMDELDELEQGGGGGVEPSDALLRSRLDAIADGRKPLFRRKKKVVVVISALVLLWICGSVLYLSGGADKIVDYYKQQKGAGGAETEGEPAVSVPTVEVAPAVDGGKQEGGQEQGQSAGEDTAHDSKGADAPVLDDGGADSGGKPVPEDSTDVSRRPPITLSDLRSGRLFTYSTQLRFVKPPQQLENDEGWFYYFDVHAIEAQKSSSTDKTKKLADSLTFEYEEAHHKITTFVPNYDMTWAIVGTDVQKLFRHSSLAYYWLYNIDTKEYKPLAVDEKGVMIKLSYATWSPKYNYISYHYDNNVYILDVSTGKVEQITHEDEHSILLNGKTDWVYEEEVLADDKAIWWSPDESTFVFMKTLEKDVPLYNIDLFVQGSGGATKYPKSEQIAYPKPGFKNPQVSLHSFNLKDQTITEIQRADSQLGDEYIIYEVFFVDDDNLLVKEADRESNRLEVRHFRPSSKESKVVHRVNANEDYQGWIEKFNAPLIIPADQSQGREVAGYVDTYVVEGYNHLCYFDSPTAEPKPLTKGNWEVVTGELAFDFTKQLVYFSASKKSVDKHLYSVHLTSGEITAVTKESEDGYYDTWFSPNAKYAAKYRAGPDDESMELINLEDSSMILPFSQKTLYMMSKDAFYFPERKFHRVNVDTDEDGSPVTLNVLEYLPQNFDPNKKYPLLVHYYAGPGSQVVKYSISLDFEDVVSSSLDAVVLYIEPRGTAGQGWRFRSWANKKIGYWEPRDIVTVTKMWLEKGFIDTDKVACWGWSYGGFTTLKTLEYDHGETFKYGMAVAPVTNWLLYDSIYTERYMDKPSNNKEGYAVSQIRDVEALSKVERFLVMHGTADDNVHIQNTYGLLDLLTLKSVENYDVHVFPDSEHSILYHNANAVVYDKLFNWLKDAFDGDFKNLGHR</sequence>
<evidence type="ECO:0000256" key="4">
    <source>
        <dbReference type="ARBA" id="ARBA00022801"/>
    </source>
</evidence>
<dbReference type="STRING" id="983966.A0A0H5C1K8"/>
<dbReference type="Pfam" id="PF00326">
    <property type="entry name" value="Peptidase_S9"/>
    <property type="match status" value="1"/>
</dbReference>
<evidence type="ECO:0000313" key="12">
    <source>
        <dbReference type="EMBL" id="ODV74967.1"/>
    </source>
</evidence>
<evidence type="ECO:0000313" key="11">
    <source>
        <dbReference type="EMBL" id="CEP21377.1"/>
    </source>
</evidence>
<dbReference type="InterPro" id="IPR001375">
    <property type="entry name" value="Peptidase_S9_cat"/>
</dbReference>
<dbReference type="GO" id="GO:0008239">
    <property type="term" value="F:dipeptidyl-peptidase activity"/>
    <property type="evidence" value="ECO:0007669"/>
    <property type="project" value="TreeGrafter"/>
</dbReference>
<dbReference type="SUPFAM" id="SSF82171">
    <property type="entry name" value="DPP6 N-terminal domain-like"/>
    <property type="match status" value="1"/>
</dbReference>
<keyword evidence="14" id="KW-1185">Reference proteome</keyword>
<evidence type="ECO:0000313" key="14">
    <source>
        <dbReference type="Proteomes" id="UP000094389"/>
    </source>
</evidence>
<keyword evidence="8" id="KW-0812">Transmembrane</keyword>
<evidence type="ECO:0000256" key="7">
    <source>
        <dbReference type="SAM" id="MobiDB-lite"/>
    </source>
</evidence>
<reference evidence="12 14" key="3">
    <citation type="journal article" date="2016" name="Proc. Natl. Acad. Sci. U.S.A.">
        <title>Comparative genomics of biotechnologically important yeasts.</title>
        <authorList>
            <person name="Riley R."/>
            <person name="Haridas S."/>
            <person name="Wolfe K.H."/>
            <person name="Lopes M.R."/>
            <person name="Hittinger C.T."/>
            <person name="Goeker M."/>
            <person name="Salamov A.A."/>
            <person name="Wisecaver J.H."/>
            <person name="Long T.M."/>
            <person name="Calvey C.H."/>
            <person name="Aerts A.L."/>
            <person name="Barry K.W."/>
            <person name="Choi C."/>
            <person name="Clum A."/>
            <person name="Coughlan A.Y."/>
            <person name="Deshpande S."/>
            <person name="Douglass A.P."/>
            <person name="Hanson S.J."/>
            <person name="Klenk H.-P."/>
            <person name="LaButti K.M."/>
            <person name="Lapidus A."/>
            <person name="Lindquist E.A."/>
            <person name="Lipzen A.M."/>
            <person name="Meier-Kolthoff J.P."/>
            <person name="Ohm R.A."/>
            <person name="Otillar R.P."/>
            <person name="Pangilinan J.L."/>
            <person name="Peng Y."/>
            <person name="Rokas A."/>
            <person name="Rosa C.A."/>
            <person name="Scheuner C."/>
            <person name="Sibirny A.A."/>
            <person name="Slot J.C."/>
            <person name="Stielow J.B."/>
            <person name="Sun H."/>
            <person name="Kurtzman C.P."/>
            <person name="Blackwell M."/>
            <person name="Grigoriev I.V."/>
            <person name="Jeffries T.W."/>
        </authorList>
    </citation>
    <scope>NUCLEOTIDE SEQUENCE [LARGE SCALE GENOMIC DNA]</scope>
    <source>
        <strain evidence="14">ATCC 18201 / CBS 1600 / BCRC 20928 / JCM 3617 / NBRC 0987 / NRRL Y-1542</strain>
        <strain evidence="12">NRRL Y-1542</strain>
    </source>
</reference>
<keyword evidence="8" id="KW-0472">Membrane</keyword>
<evidence type="ECO:0000256" key="6">
    <source>
        <dbReference type="ARBA" id="ARBA00023180"/>
    </source>
</evidence>
<evidence type="ECO:0000256" key="5">
    <source>
        <dbReference type="ARBA" id="ARBA00022825"/>
    </source>
</evidence>
<evidence type="ECO:0000313" key="13">
    <source>
        <dbReference type="Proteomes" id="UP000038830"/>
    </source>
</evidence>
<accession>A0A1E4S616</accession>
<feature type="domain" description="Dipeptidylpeptidase IV N-terminal" evidence="10">
    <location>
        <begin position="241"/>
        <end position="606"/>
    </location>
</feature>
<feature type="compositionally biased region" description="Acidic residues" evidence="7">
    <location>
        <begin position="1"/>
        <end position="15"/>
    </location>
</feature>
<accession>A0A0H5C1K8</accession>
<dbReference type="Proteomes" id="UP000094389">
    <property type="component" value="Unassembled WGS sequence"/>
</dbReference>
<keyword evidence="6" id="KW-0325">Glycoprotein</keyword>
<feature type="transmembrane region" description="Helical" evidence="8">
    <location>
        <begin position="50"/>
        <end position="69"/>
    </location>
</feature>
<organism evidence="11 13">
    <name type="scientific">Cyberlindnera jadinii (strain ATCC 18201 / CBS 1600 / BCRC 20928 / JCM 3617 / NBRC 0987 / NRRL Y-1542)</name>
    <name type="common">Torula yeast</name>
    <name type="synonym">Candida utilis</name>
    <dbReference type="NCBI Taxonomy" id="983966"/>
    <lineage>
        <taxon>Eukaryota</taxon>
        <taxon>Fungi</taxon>
        <taxon>Dikarya</taxon>
        <taxon>Ascomycota</taxon>
        <taxon>Saccharomycotina</taxon>
        <taxon>Saccharomycetes</taxon>
        <taxon>Phaffomycetales</taxon>
        <taxon>Phaffomycetaceae</taxon>
        <taxon>Cyberlindnera</taxon>
    </lineage>
</organism>
<dbReference type="GO" id="GO:0004177">
    <property type="term" value="F:aminopeptidase activity"/>
    <property type="evidence" value="ECO:0007669"/>
    <property type="project" value="UniProtKB-KW"/>
</dbReference>
<keyword evidence="5" id="KW-0720">Serine protease</keyword>
<keyword evidence="3" id="KW-0645">Protease</keyword>
<dbReference type="GO" id="GO:0005886">
    <property type="term" value="C:plasma membrane"/>
    <property type="evidence" value="ECO:0007669"/>
    <property type="project" value="TreeGrafter"/>
</dbReference>
<feature type="region of interest" description="Disordered" evidence="7">
    <location>
        <begin position="107"/>
        <end position="165"/>
    </location>
</feature>
<dbReference type="FunFam" id="3.40.50.1820:FF:000003">
    <property type="entry name" value="Dipeptidyl peptidase 4"/>
    <property type="match status" value="1"/>
</dbReference>
<evidence type="ECO:0000256" key="1">
    <source>
        <dbReference type="ARBA" id="ARBA00006150"/>
    </source>
</evidence>
<dbReference type="OMA" id="NYDMHIF"/>
<dbReference type="EMBL" id="KV453927">
    <property type="protein sequence ID" value="ODV74967.1"/>
    <property type="molecule type" value="Genomic_DNA"/>
</dbReference>
<evidence type="ECO:0000259" key="10">
    <source>
        <dbReference type="Pfam" id="PF00930"/>
    </source>
</evidence>
<dbReference type="InterPro" id="IPR029058">
    <property type="entry name" value="AB_hydrolase_fold"/>
</dbReference>
<dbReference type="SUPFAM" id="SSF53474">
    <property type="entry name" value="alpha/beta-Hydrolases"/>
    <property type="match status" value="1"/>
</dbReference>
<dbReference type="PANTHER" id="PTHR11731">
    <property type="entry name" value="PROTEASE FAMILY S9B,C DIPEPTIDYL-PEPTIDASE IV-RELATED"/>
    <property type="match status" value="1"/>
</dbReference>
<dbReference type="AlphaFoldDB" id="A0A0H5C1K8"/>
<evidence type="ECO:0000259" key="9">
    <source>
        <dbReference type="Pfam" id="PF00326"/>
    </source>
</evidence>
<gene>
    <name evidence="11" type="primary">DAP2</name>
    <name evidence="11" type="ORF">BN1211_1463</name>
    <name evidence="12" type="ORF">CYBJADRAFT_166742</name>
</gene>
<dbReference type="RefSeq" id="XP_020072006.1">
    <property type="nucleotide sequence ID" value="XM_020214608.1"/>
</dbReference>